<evidence type="ECO:0000313" key="1">
    <source>
        <dbReference type="EMBL" id="ERJ11288.1"/>
    </source>
</evidence>
<keyword evidence="2" id="KW-1185">Reference proteome</keyword>
<gene>
    <name evidence="1" type="ORF">HLPCO_002728</name>
</gene>
<dbReference type="InParanoid" id="U2E7W3"/>
<reference evidence="1 2" key="2">
    <citation type="journal article" date="2013" name="PLoS ONE">
        <title>INDIGO - INtegrated Data Warehouse of MIcrobial GenOmes with Examples from the Red Sea Extremophiles.</title>
        <authorList>
            <person name="Alam I."/>
            <person name="Antunes A."/>
            <person name="Kamau A.A."/>
            <person name="Ba Alawi W."/>
            <person name="Kalkatawi M."/>
            <person name="Stingl U."/>
            <person name="Bajic V.B."/>
        </authorList>
    </citation>
    <scope>NUCLEOTIDE SEQUENCE [LARGE SCALE GENOMIC DNA]</scope>
    <source>
        <strain evidence="1 2">SSD-17B</strain>
    </source>
</reference>
<sequence>MPPVKHSNTEKGCGGTVLDTENLNRYPIPVTWEYGSGYLLFTLRLMNPFRNTDRIDLTPTPTRFTVMLLPTSFNQRLSFKFFNYYSL</sequence>
<dbReference type="AlphaFoldDB" id="U2E7W3"/>
<comment type="caution">
    <text evidence="1">The sequence shown here is derived from an EMBL/GenBank/DDBJ whole genome shotgun (WGS) entry which is preliminary data.</text>
</comment>
<protein>
    <submittedName>
        <fullName evidence="1">Uncharacterized protein</fullName>
    </submittedName>
</protein>
<evidence type="ECO:0000313" key="2">
    <source>
        <dbReference type="Proteomes" id="UP000005707"/>
    </source>
</evidence>
<dbReference type="STRING" id="1033810.HLPCO_002728"/>
<dbReference type="EMBL" id="AFNU02000013">
    <property type="protein sequence ID" value="ERJ11288.1"/>
    <property type="molecule type" value="Genomic_DNA"/>
</dbReference>
<name>U2E7W3_9MOLU</name>
<organism evidence="1 2">
    <name type="scientific">Haloplasma contractile SSD-17B</name>
    <dbReference type="NCBI Taxonomy" id="1033810"/>
    <lineage>
        <taxon>Bacteria</taxon>
        <taxon>Bacillati</taxon>
        <taxon>Mycoplasmatota</taxon>
        <taxon>Mollicutes</taxon>
        <taxon>Haloplasmatales</taxon>
        <taxon>Haloplasmataceae</taxon>
        <taxon>Haloplasma</taxon>
    </lineage>
</organism>
<dbReference type="Proteomes" id="UP000005707">
    <property type="component" value="Unassembled WGS sequence"/>
</dbReference>
<proteinExistence type="predicted"/>
<reference evidence="1 2" key="1">
    <citation type="journal article" date="2011" name="J. Bacteriol.">
        <title>Genome sequence of Haloplasma contractile, an unusual contractile bacterium from a deep-sea anoxic brine lake.</title>
        <authorList>
            <person name="Antunes A."/>
            <person name="Alam I."/>
            <person name="El Dorry H."/>
            <person name="Siam R."/>
            <person name="Robertson A."/>
            <person name="Bajic V.B."/>
            <person name="Stingl U."/>
        </authorList>
    </citation>
    <scope>NUCLEOTIDE SEQUENCE [LARGE SCALE GENOMIC DNA]</scope>
    <source>
        <strain evidence="1 2">SSD-17B</strain>
    </source>
</reference>
<accession>U2E7W3</accession>